<comment type="caution">
    <text evidence="2">The sequence shown here is derived from an EMBL/GenBank/DDBJ whole genome shotgun (WGS) entry which is preliminary data.</text>
</comment>
<evidence type="ECO:0000313" key="3">
    <source>
        <dbReference type="Proteomes" id="UP000308730"/>
    </source>
</evidence>
<organism evidence="2 3">
    <name type="scientific">Antrodiella citrinella</name>
    <dbReference type="NCBI Taxonomy" id="2447956"/>
    <lineage>
        <taxon>Eukaryota</taxon>
        <taxon>Fungi</taxon>
        <taxon>Dikarya</taxon>
        <taxon>Basidiomycota</taxon>
        <taxon>Agaricomycotina</taxon>
        <taxon>Agaricomycetes</taxon>
        <taxon>Polyporales</taxon>
        <taxon>Steccherinaceae</taxon>
        <taxon>Antrodiella</taxon>
    </lineage>
</organism>
<feature type="compositionally biased region" description="Polar residues" evidence="1">
    <location>
        <begin position="1"/>
        <end position="10"/>
    </location>
</feature>
<evidence type="ECO:0000313" key="2">
    <source>
        <dbReference type="EMBL" id="THH31909.1"/>
    </source>
</evidence>
<protein>
    <submittedName>
        <fullName evidence="2">Uncharacterized protein</fullName>
    </submittedName>
</protein>
<proteinExistence type="predicted"/>
<sequence length="46" mass="4764">MITNAHTNASKNRHFARAAASRNANVDRGSKYGSSIASCCTIGVGP</sequence>
<keyword evidence="3" id="KW-1185">Reference proteome</keyword>
<dbReference type="Proteomes" id="UP000308730">
    <property type="component" value="Unassembled WGS sequence"/>
</dbReference>
<reference evidence="2 3" key="1">
    <citation type="submission" date="2019-02" db="EMBL/GenBank/DDBJ databases">
        <title>Genome sequencing of the rare red list fungi Antrodiella citrinella (Flaviporus citrinellus).</title>
        <authorList>
            <person name="Buettner E."/>
            <person name="Kellner H."/>
        </authorList>
    </citation>
    <scope>NUCLEOTIDE SEQUENCE [LARGE SCALE GENOMIC DNA]</scope>
    <source>
        <strain evidence="2 3">DSM 108506</strain>
    </source>
</reference>
<dbReference type="AlphaFoldDB" id="A0A4S4MZE5"/>
<name>A0A4S4MZE5_9APHY</name>
<gene>
    <name evidence="2" type="ORF">EUX98_g2288</name>
</gene>
<feature type="region of interest" description="Disordered" evidence="1">
    <location>
        <begin position="1"/>
        <end position="30"/>
    </location>
</feature>
<evidence type="ECO:0000256" key="1">
    <source>
        <dbReference type="SAM" id="MobiDB-lite"/>
    </source>
</evidence>
<accession>A0A4S4MZE5</accession>
<dbReference type="EMBL" id="SGPM01000034">
    <property type="protein sequence ID" value="THH31909.1"/>
    <property type="molecule type" value="Genomic_DNA"/>
</dbReference>